<dbReference type="PANTHER" id="PTHR47188">
    <property type="entry name" value="PROTEIN TAR1"/>
    <property type="match status" value="1"/>
</dbReference>
<sequence length="344" mass="38374">SFAPIPKSDERFATQYRCGPPPEFPLASPRSGIVHHLSGPDRHAHTRTLLRRSRSVGCAPVRDPANQLPCALRRRLRGRNKSPGLGHHLYLCRSTPRIDRRTGLLHSASDQDASPAPIRFPPDNFKHSLTVFSKSFSSLPRGTCSLSVSRPYLALDGIYRPIGAAFPNNPTRRQRLVVRQGLGTTGLSPSLAPLSRELGPGPSLRTLLQTTIQRPRRPIFKLGSSRSLAVTKGILSFLDRTPDYMTRIKFTTACQEDASDVLSSDFGQPRAVTHGDQLPSHILERMGGRFVTPRQTCPRPEGLGRNLRSKTRWFTDSAIHTKYRILPRSSSMREPRYPLPRVAF</sequence>
<dbReference type="PANTHER" id="PTHR47188:SF1">
    <property type="entry name" value="PROTEIN TAR1"/>
    <property type="match status" value="1"/>
</dbReference>
<dbReference type="EMBL" id="HG994363">
    <property type="protein sequence ID" value="CAF2043528.1"/>
    <property type="molecule type" value="Genomic_DNA"/>
</dbReference>
<dbReference type="AntiFam" id="ANF00034">
    <property type="entry name" value="Antisense to 5.8S rRNA"/>
</dbReference>
<proteinExistence type="predicted"/>
<dbReference type="Proteomes" id="UP001295469">
    <property type="component" value="Chromosome A09"/>
</dbReference>
<organism evidence="1">
    <name type="scientific">Brassica napus</name>
    <name type="common">Rape</name>
    <dbReference type="NCBI Taxonomy" id="3708"/>
    <lineage>
        <taxon>Eukaryota</taxon>
        <taxon>Viridiplantae</taxon>
        <taxon>Streptophyta</taxon>
        <taxon>Embryophyta</taxon>
        <taxon>Tracheophyta</taxon>
        <taxon>Spermatophyta</taxon>
        <taxon>Magnoliopsida</taxon>
        <taxon>eudicotyledons</taxon>
        <taxon>Gunneridae</taxon>
        <taxon>Pentapetalae</taxon>
        <taxon>rosids</taxon>
        <taxon>malvids</taxon>
        <taxon>Brassicales</taxon>
        <taxon>Brassicaceae</taxon>
        <taxon>Brassiceae</taxon>
        <taxon>Brassica</taxon>
    </lineage>
</organism>
<protein>
    <submittedName>
        <fullName evidence="1">(rape) hypothetical protein</fullName>
    </submittedName>
</protein>
<name>A0A816P2E2_BRANA</name>
<feature type="non-terminal residue" evidence="1">
    <location>
        <position position="1"/>
    </location>
</feature>
<dbReference type="InterPro" id="IPR044792">
    <property type="entry name" value="TAR1"/>
</dbReference>
<reference evidence="1" key="1">
    <citation type="submission" date="2021-01" db="EMBL/GenBank/DDBJ databases">
        <authorList>
            <consortium name="Genoscope - CEA"/>
            <person name="William W."/>
        </authorList>
    </citation>
    <scope>NUCLEOTIDE SEQUENCE</scope>
</reference>
<evidence type="ECO:0000313" key="1">
    <source>
        <dbReference type="EMBL" id="CAF2043528.1"/>
    </source>
</evidence>
<dbReference type="AlphaFoldDB" id="A0A816P2E2"/>
<dbReference type="GO" id="GO:0043457">
    <property type="term" value="P:regulation of cellular respiration"/>
    <property type="evidence" value="ECO:0007669"/>
    <property type="project" value="InterPro"/>
</dbReference>
<accession>A0A816P2E2</accession>
<gene>
    <name evidence="1" type="ORF">DARMORV10_A09P30800.1</name>
</gene>